<name>A0AA45KH98_9LACT</name>
<evidence type="ECO:0000313" key="1">
    <source>
        <dbReference type="EMBL" id="QSE77320.1"/>
    </source>
</evidence>
<gene>
    <name evidence="1" type="ORF">JW886_03490</name>
</gene>
<accession>A0AA45KH98</accession>
<dbReference type="Proteomes" id="UP000663608">
    <property type="component" value="Chromosome"/>
</dbReference>
<proteinExistence type="predicted"/>
<protein>
    <submittedName>
        <fullName evidence="1">Uncharacterized protein</fullName>
    </submittedName>
</protein>
<sequence length="175" mass="20225">MKFEFEGFNICEVGQEQRRMQTSKKVNNILTEVRVFGATRGSISFELLHCTGSNGDTWVVAENVVSESEHLHRAQRTRMSIEKFENQQYCRLWQEVKKDKDWSQTKKRLPLSEIGKYSQTPVRSFFIALGAKLGTLEELVCETNMNRKQFGVLFSSENLQVPLCAYLLTRVLPLI</sequence>
<keyword evidence="2" id="KW-1185">Reference proteome</keyword>
<reference evidence="1 2" key="1">
    <citation type="submission" date="2021-02" db="EMBL/GenBank/DDBJ databases">
        <title>Complete genome sequence of Lactococcus lactis strain K_LL004.</title>
        <authorList>
            <person name="Kim H.B."/>
        </authorList>
    </citation>
    <scope>NUCLEOTIDE SEQUENCE [LARGE SCALE GENOMIC DNA]</scope>
    <source>
        <strain evidence="1 2">K_LL004</strain>
    </source>
</reference>
<dbReference type="EMBL" id="CP070872">
    <property type="protein sequence ID" value="QSE77320.1"/>
    <property type="molecule type" value="Genomic_DNA"/>
</dbReference>
<evidence type="ECO:0000313" key="2">
    <source>
        <dbReference type="Proteomes" id="UP000663608"/>
    </source>
</evidence>
<dbReference type="AlphaFoldDB" id="A0AA45KH98"/>
<organism evidence="1 2">
    <name type="scientific">Lactococcus taiwanensis</name>
    <dbReference type="NCBI Taxonomy" id="1151742"/>
    <lineage>
        <taxon>Bacteria</taxon>
        <taxon>Bacillati</taxon>
        <taxon>Bacillota</taxon>
        <taxon>Bacilli</taxon>
        <taxon>Lactobacillales</taxon>
        <taxon>Streptococcaceae</taxon>
        <taxon>Lactococcus</taxon>
    </lineage>
</organism>
<dbReference type="KEGG" id="lti:JW886_03490"/>
<dbReference type="RefSeq" id="WP_205872314.1">
    <property type="nucleotide sequence ID" value="NZ_CP070872.1"/>
</dbReference>